<evidence type="ECO:0000256" key="4">
    <source>
        <dbReference type="ARBA" id="ARBA00022989"/>
    </source>
</evidence>
<dbReference type="PROSITE" id="PS50850">
    <property type="entry name" value="MFS"/>
    <property type="match status" value="1"/>
</dbReference>
<dbReference type="Pfam" id="PF07690">
    <property type="entry name" value="MFS_1"/>
    <property type="match status" value="1"/>
</dbReference>
<feature type="transmembrane region" description="Helical" evidence="6">
    <location>
        <begin position="176"/>
        <end position="198"/>
    </location>
</feature>
<dbReference type="OrthoDB" id="9773957at2"/>
<dbReference type="EMBL" id="CP043538">
    <property type="protein sequence ID" value="QGY06017.1"/>
    <property type="molecule type" value="Genomic_DNA"/>
</dbReference>
<feature type="transmembrane region" description="Helical" evidence="6">
    <location>
        <begin position="364"/>
        <end position="385"/>
    </location>
</feature>
<dbReference type="AlphaFoldDB" id="A0A6B9FU97"/>
<dbReference type="Gene3D" id="1.20.1250.20">
    <property type="entry name" value="MFS general substrate transporter like domains"/>
    <property type="match status" value="2"/>
</dbReference>
<feature type="transmembrane region" description="Helical" evidence="6">
    <location>
        <begin position="272"/>
        <end position="296"/>
    </location>
</feature>
<keyword evidence="2" id="KW-0813">Transport</keyword>
<protein>
    <submittedName>
        <fullName evidence="8">MFS transporter</fullName>
    </submittedName>
</protein>
<feature type="transmembrane region" description="Helical" evidence="6">
    <location>
        <begin position="83"/>
        <end position="104"/>
    </location>
</feature>
<keyword evidence="5 6" id="KW-0472">Membrane</keyword>
<dbReference type="PANTHER" id="PTHR43791">
    <property type="entry name" value="PERMEASE-RELATED"/>
    <property type="match status" value="1"/>
</dbReference>
<evidence type="ECO:0000259" key="7">
    <source>
        <dbReference type="PROSITE" id="PS50850"/>
    </source>
</evidence>
<dbReference type="InterPro" id="IPR020846">
    <property type="entry name" value="MFS_dom"/>
</dbReference>
<name>A0A6B9FU97_9HYPH</name>
<evidence type="ECO:0000256" key="5">
    <source>
        <dbReference type="ARBA" id="ARBA00023136"/>
    </source>
</evidence>
<dbReference type="Proteomes" id="UP000012488">
    <property type="component" value="Chromosome"/>
</dbReference>
<dbReference type="KEGG" id="mmes:MMSR116_04720"/>
<feature type="transmembrane region" description="Helical" evidence="6">
    <location>
        <begin position="110"/>
        <end position="130"/>
    </location>
</feature>
<dbReference type="InterPro" id="IPR036259">
    <property type="entry name" value="MFS_trans_sf"/>
</dbReference>
<organism evidence="8 9">
    <name type="scientific">Methylobacterium mesophilicum SR1.6/6</name>
    <dbReference type="NCBI Taxonomy" id="908290"/>
    <lineage>
        <taxon>Bacteria</taxon>
        <taxon>Pseudomonadati</taxon>
        <taxon>Pseudomonadota</taxon>
        <taxon>Alphaproteobacteria</taxon>
        <taxon>Hyphomicrobiales</taxon>
        <taxon>Methylobacteriaceae</taxon>
        <taxon>Methylobacterium</taxon>
    </lineage>
</organism>
<feature type="transmembrane region" description="Helical" evidence="6">
    <location>
        <begin position="142"/>
        <end position="164"/>
    </location>
</feature>
<dbReference type="FunFam" id="1.20.1250.20:FF:000018">
    <property type="entry name" value="MFS transporter permease"/>
    <property type="match status" value="1"/>
</dbReference>
<gene>
    <name evidence="8" type="ORF">MMSR116_04720</name>
</gene>
<feature type="domain" description="Major facilitator superfamily (MFS) profile" evidence="7">
    <location>
        <begin position="18"/>
        <end position="423"/>
    </location>
</feature>
<proteinExistence type="predicted"/>
<dbReference type="InterPro" id="IPR011701">
    <property type="entry name" value="MFS"/>
</dbReference>
<reference evidence="8 9" key="1">
    <citation type="journal article" date="2012" name="Genet. Mol. Biol.">
        <title>Analysis of 16S rRNA and mxaF genes revealing insights into Methylobacterium niche-specific plant association.</title>
        <authorList>
            <person name="Dourado M.N."/>
            <person name="Andreote F.D."/>
            <person name="Dini-Andreote F."/>
            <person name="Conti R."/>
            <person name="Araujo J.M."/>
            <person name="Araujo W.L."/>
        </authorList>
    </citation>
    <scope>NUCLEOTIDE SEQUENCE [LARGE SCALE GENOMIC DNA]</scope>
    <source>
        <strain evidence="8 9">SR1.6/6</strain>
    </source>
</reference>
<accession>A0A6B9FU97</accession>
<dbReference type="SUPFAM" id="SSF103473">
    <property type="entry name" value="MFS general substrate transporter"/>
    <property type="match status" value="1"/>
</dbReference>
<reference evidence="8 9" key="2">
    <citation type="journal article" date="2013" name="Genome Announc.">
        <title>Draft Genome Sequence of Methylobacterium mesophilicum Strain SR1.6/6, Isolated from Citrus sinensis.</title>
        <authorList>
            <person name="Marinho Almeida D."/>
            <person name="Dini-Andreote F."/>
            <person name="Camargo Neves A.A."/>
            <person name="Juca Ramos R.T."/>
            <person name="Andreote F.D."/>
            <person name="Carneiro A.R."/>
            <person name="Oliveira de Souza Lima A."/>
            <person name="Caracciolo Gomes de Sa P.H."/>
            <person name="Ribeiro Barbosa M.S."/>
            <person name="Araujo W.L."/>
            <person name="Silva A."/>
        </authorList>
    </citation>
    <scope>NUCLEOTIDE SEQUENCE [LARGE SCALE GENOMIC DNA]</scope>
    <source>
        <strain evidence="8 9">SR1.6/6</strain>
    </source>
</reference>
<feature type="transmembrane region" description="Helical" evidence="6">
    <location>
        <begin position="14"/>
        <end position="31"/>
    </location>
</feature>
<keyword evidence="4 6" id="KW-1133">Transmembrane helix</keyword>
<dbReference type="GO" id="GO:0016020">
    <property type="term" value="C:membrane"/>
    <property type="evidence" value="ECO:0007669"/>
    <property type="project" value="UniProtKB-SubCell"/>
</dbReference>
<dbReference type="PANTHER" id="PTHR43791:SF36">
    <property type="entry name" value="TRANSPORTER, PUTATIVE (AFU_ORTHOLOGUE AFUA_6G08340)-RELATED"/>
    <property type="match status" value="1"/>
</dbReference>
<dbReference type="GO" id="GO:0022857">
    <property type="term" value="F:transmembrane transporter activity"/>
    <property type="evidence" value="ECO:0007669"/>
    <property type="project" value="InterPro"/>
</dbReference>
<evidence type="ECO:0000256" key="1">
    <source>
        <dbReference type="ARBA" id="ARBA00004141"/>
    </source>
</evidence>
<sequence>MPADAVGREALRRISLRLLPFLALSYLANYIDRVNAGFAALQMNREVGLTASAFGLGGGMFFIAYLLFEVPSNLAMVRVGARLWLTRIMITWGLVSGAMALTSGPVSFCVLRFLLGAAEAGFVPGVILYLMQWFPARERARVIGLFMVASPVAGIVGSPISAALLGLDGWFGLSGWQWLFIIEAMPAVLIGLVGLVWLTDSPAQARWLDPEHKDWLAGRLAADAAARISVEKTSVWAVMSDRTVLVLSLIYAGQATANAGLSLWQPQFLKSFGLSTAEVGLVNAIPFAVAALAMYAGGRSSDARDERVWHTAVPTALTTLGLCLCLVVHGLIPTVFLLCLALFGVSASRGPFWALTTEWLSSRAAVAGIAQINAVGTGASFFTSWATGAIRDATGSWPLALLPLAGVTAVATVAVVLLGRPMAVISSKRSEPPMNPTTPVTAEP</sequence>
<feature type="transmembrane region" description="Helical" evidence="6">
    <location>
        <begin position="316"/>
        <end position="343"/>
    </location>
</feature>
<evidence type="ECO:0000256" key="3">
    <source>
        <dbReference type="ARBA" id="ARBA00022692"/>
    </source>
</evidence>
<evidence type="ECO:0000256" key="2">
    <source>
        <dbReference type="ARBA" id="ARBA00022448"/>
    </source>
</evidence>
<comment type="subcellular location">
    <subcellularLocation>
        <location evidence="1">Membrane</location>
        <topology evidence="1">Multi-pass membrane protein</topology>
    </subcellularLocation>
</comment>
<feature type="transmembrane region" description="Helical" evidence="6">
    <location>
        <begin position="397"/>
        <end position="419"/>
    </location>
</feature>
<keyword evidence="3 6" id="KW-0812">Transmembrane</keyword>
<feature type="transmembrane region" description="Helical" evidence="6">
    <location>
        <begin position="51"/>
        <end position="71"/>
    </location>
</feature>
<evidence type="ECO:0000256" key="6">
    <source>
        <dbReference type="SAM" id="Phobius"/>
    </source>
</evidence>
<dbReference type="CDD" id="cd17319">
    <property type="entry name" value="MFS_ExuT_GudP_like"/>
    <property type="match status" value="1"/>
</dbReference>
<evidence type="ECO:0000313" key="9">
    <source>
        <dbReference type="Proteomes" id="UP000012488"/>
    </source>
</evidence>
<evidence type="ECO:0000313" key="8">
    <source>
        <dbReference type="EMBL" id="QGY06017.1"/>
    </source>
</evidence>